<evidence type="ECO:0000256" key="2">
    <source>
        <dbReference type="ARBA" id="ARBA00022659"/>
    </source>
</evidence>
<evidence type="ECO:0000256" key="1">
    <source>
        <dbReference type="ARBA" id="ARBA00004328"/>
    </source>
</evidence>
<reference evidence="8" key="1">
    <citation type="submission" date="2020-03" db="EMBL/GenBank/DDBJ databases">
        <authorList>
            <person name="Weist P."/>
        </authorList>
    </citation>
    <scope>NUCLEOTIDE SEQUENCE</scope>
</reference>
<protein>
    <recommendedName>
        <fullName evidence="7">Sushi domain-containing protein</fullName>
    </recommendedName>
</protein>
<sequence length="340" mass="38282">MCSRYLGFILLVWFPGALHTQSAAQPCPAPSLVHGYFLPVKETYSHDSKLTYACRNTRKPAVQGWWAGSVCQNGTWSPTPRCIEEKACIPPTIANAKYTEASEGWYEEGDIIRITCDKGYEHKDNIATAKCRYGTWVSLPTCEMSIKSCSAPPKDQHAVIIDQVYQEMFPEDAGVKYECEDGYSIEGSHNYTLFCLAGIWTEGPMCRSSRTSANRPLFTSIEHCGKHPIVPNGVVVEEEPMYLKFKCQAYYKQVGEDTVVCYSDGSWSKVPVCQDAFCVLEPGYYDQSSKVSLAMYIKEGETKHIPCPWVDWSVAVHCSNRRITHTRCCRSYDHRMGACT</sequence>
<feature type="chain" id="PRO_5040412358" description="Sushi domain-containing protein" evidence="6">
    <location>
        <begin position="25"/>
        <end position="340"/>
    </location>
</feature>
<keyword evidence="3 6" id="KW-0732">Signal</keyword>
<dbReference type="PROSITE" id="PS50923">
    <property type="entry name" value="SUSHI"/>
    <property type="match status" value="4"/>
</dbReference>
<evidence type="ECO:0000313" key="8">
    <source>
        <dbReference type="EMBL" id="CAB1427101.1"/>
    </source>
</evidence>
<feature type="disulfide bond" evidence="5">
    <location>
        <begin position="179"/>
        <end position="206"/>
    </location>
</feature>
<dbReference type="Gene3D" id="2.10.70.10">
    <property type="entry name" value="Complement Module, domain 1"/>
    <property type="match status" value="4"/>
</dbReference>
<accession>A0A9N7U9T5</accession>
<comment type="caution">
    <text evidence="5">Lacks conserved residue(s) required for the propagation of feature annotation.</text>
</comment>
<dbReference type="CDD" id="cd00033">
    <property type="entry name" value="CCP"/>
    <property type="match status" value="4"/>
</dbReference>
<evidence type="ECO:0000313" key="9">
    <source>
        <dbReference type="Proteomes" id="UP001153269"/>
    </source>
</evidence>
<name>A0A9N7U9T5_PLEPL</name>
<feature type="domain" description="Sushi" evidence="7">
    <location>
        <begin position="222"/>
        <end position="275"/>
    </location>
</feature>
<gene>
    <name evidence="8" type="ORF">PLEPLA_LOCUS15039</name>
</gene>
<evidence type="ECO:0000256" key="5">
    <source>
        <dbReference type="PROSITE-ProRule" id="PRU00302"/>
    </source>
</evidence>
<keyword evidence="2 5" id="KW-0768">Sushi</keyword>
<dbReference type="SMART" id="SM00032">
    <property type="entry name" value="CCP"/>
    <property type="match status" value="4"/>
</dbReference>
<dbReference type="PANTHER" id="PTHR45785">
    <property type="entry name" value="COMPLEMENT FACTOR H-RELATED"/>
    <property type="match status" value="1"/>
</dbReference>
<evidence type="ECO:0000256" key="6">
    <source>
        <dbReference type="SAM" id="SignalP"/>
    </source>
</evidence>
<dbReference type="Pfam" id="PF00084">
    <property type="entry name" value="Sushi"/>
    <property type="match status" value="4"/>
</dbReference>
<feature type="disulfide bond" evidence="5">
    <location>
        <begin position="88"/>
        <end position="131"/>
    </location>
</feature>
<proteinExistence type="predicted"/>
<feature type="domain" description="Sushi" evidence="7">
    <location>
        <begin position="86"/>
        <end position="144"/>
    </location>
</feature>
<dbReference type="AlphaFoldDB" id="A0A9N7U9T5"/>
<evidence type="ECO:0000256" key="3">
    <source>
        <dbReference type="ARBA" id="ARBA00022729"/>
    </source>
</evidence>
<organism evidence="8 9">
    <name type="scientific">Pleuronectes platessa</name>
    <name type="common">European plaice</name>
    <dbReference type="NCBI Taxonomy" id="8262"/>
    <lineage>
        <taxon>Eukaryota</taxon>
        <taxon>Metazoa</taxon>
        <taxon>Chordata</taxon>
        <taxon>Craniata</taxon>
        <taxon>Vertebrata</taxon>
        <taxon>Euteleostomi</taxon>
        <taxon>Actinopterygii</taxon>
        <taxon>Neopterygii</taxon>
        <taxon>Teleostei</taxon>
        <taxon>Neoteleostei</taxon>
        <taxon>Acanthomorphata</taxon>
        <taxon>Carangaria</taxon>
        <taxon>Pleuronectiformes</taxon>
        <taxon>Pleuronectoidei</taxon>
        <taxon>Pleuronectidae</taxon>
        <taxon>Pleuronectes</taxon>
    </lineage>
</organism>
<dbReference type="InterPro" id="IPR035976">
    <property type="entry name" value="Sushi/SCR/CCP_sf"/>
</dbReference>
<comment type="subcellular location">
    <subcellularLocation>
        <location evidence="1">Virion</location>
    </subcellularLocation>
</comment>
<feature type="domain" description="Sushi" evidence="7">
    <location>
        <begin position="147"/>
        <end position="208"/>
    </location>
</feature>
<dbReference type="SUPFAM" id="SSF57535">
    <property type="entry name" value="Complement control module/SCR domain"/>
    <property type="match status" value="4"/>
</dbReference>
<dbReference type="InterPro" id="IPR051503">
    <property type="entry name" value="ComplSys_Reg/VirEntry_Med"/>
</dbReference>
<keyword evidence="4 5" id="KW-1015">Disulfide bond</keyword>
<dbReference type="EMBL" id="CADEAL010000941">
    <property type="protein sequence ID" value="CAB1427101.1"/>
    <property type="molecule type" value="Genomic_DNA"/>
</dbReference>
<dbReference type="PANTHER" id="PTHR45785:SF2">
    <property type="entry name" value="COMPLEMENT FACTOR H-RELATED"/>
    <property type="match status" value="1"/>
</dbReference>
<feature type="signal peptide" evidence="6">
    <location>
        <begin position="1"/>
        <end position="24"/>
    </location>
</feature>
<keyword evidence="9" id="KW-1185">Reference proteome</keyword>
<feature type="domain" description="Sushi" evidence="7">
    <location>
        <begin position="25"/>
        <end position="84"/>
    </location>
</feature>
<dbReference type="InterPro" id="IPR000436">
    <property type="entry name" value="Sushi_SCR_CCP_dom"/>
</dbReference>
<comment type="caution">
    <text evidence="8">The sequence shown here is derived from an EMBL/GenBank/DDBJ whole genome shotgun (WGS) entry which is preliminary data.</text>
</comment>
<evidence type="ECO:0000259" key="7">
    <source>
        <dbReference type="PROSITE" id="PS50923"/>
    </source>
</evidence>
<dbReference type="Proteomes" id="UP001153269">
    <property type="component" value="Unassembled WGS sequence"/>
</dbReference>
<evidence type="ECO:0000256" key="4">
    <source>
        <dbReference type="ARBA" id="ARBA00023157"/>
    </source>
</evidence>